<dbReference type="CDD" id="cd10936">
    <property type="entry name" value="CE4_DAC2"/>
    <property type="match status" value="1"/>
</dbReference>
<proteinExistence type="predicted"/>
<accession>A0ABM8YE66</accession>
<dbReference type="SUPFAM" id="SSF88713">
    <property type="entry name" value="Glycoside hydrolase/deacetylase"/>
    <property type="match status" value="1"/>
</dbReference>
<gene>
    <name evidence="2" type="ORF">BACCIP111899_03218</name>
</gene>
<feature type="signal peptide" evidence="1">
    <location>
        <begin position="1"/>
        <end position="25"/>
    </location>
</feature>
<evidence type="ECO:0008006" key="4">
    <source>
        <dbReference type="Google" id="ProtNLM"/>
    </source>
</evidence>
<protein>
    <recommendedName>
        <fullName evidence="4">Divergent polysaccharide deacetylase family protein</fullName>
    </recommendedName>
</protein>
<dbReference type="PANTHER" id="PTHR30105">
    <property type="entry name" value="UNCHARACTERIZED YIBQ-RELATED"/>
    <property type="match status" value="1"/>
</dbReference>
<dbReference type="Gene3D" id="3.20.20.370">
    <property type="entry name" value="Glycoside hydrolase/deacetylase"/>
    <property type="match status" value="1"/>
</dbReference>
<sequence length="257" mass="28379">MRKYIVIFLLTALLPIITFSVPTYAHTNKVAIVIDDFGNNMKGTEKMLSLPIPLTVAVMPFLPSTKQDATSAHQKGHEIIIHMPMEPVKGKKEWLGPKAITTDLSDDEIRSRVKQAIEEVPFAIGMNNHMGSKATADERVMRIILSVCKEHGLFYLDSKTSPNSVVKKIAEEIGVPTVENKLFFDDVYTSAHVTKQANSLLKKVEKESVMIAIGHVGPPGEITSSVIRSYIPKIQEKADFIFLSDLVSPAPPVSSQK</sequence>
<evidence type="ECO:0000256" key="1">
    <source>
        <dbReference type="SAM" id="SignalP"/>
    </source>
</evidence>
<reference evidence="2 3" key="1">
    <citation type="submission" date="2021-10" db="EMBL/GenBank/DDBJ databases">
        <authorList>
            <person name="Criscuolo A."/>
        </authorList>
    </citation>
    <scope>NUCLEOTIDE SEQUENCE [LARGE SCALE GENOMIC DNA]</scope>
    <source>
        <strain evidence="3">CIP 111899</strain>
    </source>
</reference>
<name>A0ABM8YE66_9BACI</name>
<organism evidence="2 3">
    <name type="scientific">Bacillus rhizoplanae</name>
    <dbReference type="NCBI Taxonomy" id="2880966"/>
    <lineage>
        <taxon>Bacteria</taxon>
        <taxon>Bacillati</taxon>
        <taxon>Bacillota</taxon>
        <taxon>Bacilli</taxon>
        <taxon>Bacillales</taxon>
        <taxon>Bacillaceae</taxon>
        <taxon>Bacillus</taxon>
    </lineage>
</organism>
<evidence type="ECO:0000313" key="3">
    <source>
        <dbReference type="Proteomes" id="UP000789423"/>
    </source>
</evidence>
<dbReference type="InterPro" id="IPR011330">
    <property type="entry name" value="Glyco_hydro/deAcase_b/a-brl"/>
</dbReference>
<dbReference type="Pfam" id="PF04748">
    <property type="entry name" value="Polysacc_deac_2"/>
    <property type="match status" value="1"/>
</dbReference>
<comment type="caution">
    <text evidence="2">The sequence shown here is derived from an EMBL/GenBank/DDBJ whole genome shotgun (WGS) entry which is preliminary data.</text>
</comment>
<dbReference type="EMBL" id="CAKJTI010000020">
    <property type="protein sequence ID" value="CAG9613991.1"/>
    <property type="molecule type" value="Genomic_DNA"/>
</dbReference>
<keyword evidence="3" id="KW-1185">Reference proteome</keyword>
<feature type="chain" id="PRO_5046141635" description="Divergent polysaccharide deacetylase family protein" evidence="1">
    <location>
        <begin position="26"/>
        <end position="257"/>
    </location>
</feature>
<dbReference type="PANTHER" id="PTHR30105:SF2">
    <property type="entry name" value="DIVERGENT POLYSACCHARIDE DEACETYLASE SUPERFAMILY"/>
    <property type="match status" value="1"/>
</dbReference>
<dbReference type="InterPro" id="IPR006837">
    <property type="entry name" value="Divergent_DAC"/>
</dbReference>
<evidence type="ECO:0000313" key="2">
    <source>
        <dbReference type="EMBL" id="CAG9613991.1"/>
    </source>
</evidence>
<dbReference type="RefSeq" id="WP_230576010.1">
    <property type="nucleotide sequence ID" value="NZ_CAKJTI010000020.1"/>
</dbReference>
<keyword evidence="1" id="KW-0732">Signal</keyword>
<dbReference type="Proteomes" id="UP000789423">
    <property type="component" value="Unassembled WGS sequence"/>
</dbReference>